<dbReference type="Gene3D" id="3.30.429.10">
    <property type="entry name" value="Macrophage Migration Inhibitory Factor"/>
    <property type="match status" value="1"/>
</dbReference>
<dbReference type="PANTHER" id="PTHR37950:SF1">
    <property type="entry name" value="4-HYDROXYPHENYLACETATE CATABOLISM PROTEIN"/>
    <property type="match status" value="1"/>
</dbReference>
<proteinExistence type="predicted"/>
<sequence>MPHLVIEYSNDGHGDLLDVAKLMEALHDTAADTGAMKAADIKVRATGFADYLVARHKDGFCHVSVYLLEGRTPAQKIAVSESLRETLVRLLPQTKSLSVDIRDMDPIAYRKRLND</sequence>
<keyword evidence="2" id="KW-1185">Reference proteome</keyword>
<reference evidence="1 2" key="1">
    <citation type="submission" date="2019-02" db="EMBL/GenBank/DDBJ databases">
        <title>Emended description of the genus Rhodopseudomonas and description of Rhodopseudomonas albus sp. nov., a non-phototrophic, heavy-metal-tolerant bacterium isolated from garden soil.</title>
        <authorList>
            <person name="Bao Z."/>
            <person name="Cao W.W."/>
            <person name="Sato Y."/>
            <person name="Nishizawa T."/>
            <person name="Zhao J."/>
            <person name="Guo Y."/>
            <person name="Ohta H."/>
        </authorList>
    </citation>
    <scope>NUCLEOTIDE SEQUENCE [LARGE SCALE GENOMIC DNA]</scope>
    <source>
        <strain evidence="1 2">SK50-23</strain>
    </source>
</reference>
<dbReference type="InterPro" id="IPR014347">
    <property type="entry name" value="Tautomerase/MIF_sf"/>
</dbReference>
<dbReference type="Pfam" id="PF02962">
    <property type="entry name" value="CHMI"/>
    <property type="match status" value="1"/>
</dbReference>
<protein>
    <submittedName>
        <fullName evidence="1">5-carboxymethyl-2-hydroxymuconate Delta-isomerase</fullName>
    </submittedName>
</protein>
<dbReference type="Proteomes" id="UP000682843">
    <property type="component" value="Chromosome"/>
</dbReference>
<organism evidence="1 2">
    <name type="scientific">Tardiphaga alba</name>
    <dbReference type="NCBI Taxonomy" id="340268"/>
    <lineage>
        <taxon>Bacteria</taxon>
        <taxon>Pseudomonadati</taxon>
        <taxon>Pseudomonadota</taxon>
        <taxon>Alphaproteobacteria</taxon>
        <taxon>Hyphomicrobiales</taxon>
        <taxon>Nitrobacteraceae</taxon>
        <taxon>Tardiphaga</taxon>
    </lineage>
</organism>
<dbReference type="RefSeq" id="WP_211909996.1">
    <property type="nucleotide sequence ID" value="NZ_CP036498.1"/>
</dbReference>
<dbReference type="EMBL" id="CP036498">
    <property type="protein sequence ID" value="QUS41355.1"/>
    <property type="molecule type" value="Genomic_DNA"/>
</dbReference>
<dbReference type="CDD" id="cd00580">
    <property type="entry name" value="CHMI"/>
    <property type="match status" value="1"/>
</dbReference>
<name>A0ABX8AGA7_9BRAD</name>
<dbReference type="SUPFAM" id="SSF55331">
    <property type="entry name" value="Tautomerase/MIF"/>
    <property type="match status" value="1"/>
</dbReference>
<dbReference type="PANTHER" id="PTHR37950">
    <property type="entry name" value="4-HYDROXYPHENYLACETATE CATABOLISM PROTEIN"/>
    <property type="match status" value="1"/>
</dbReference>
<dbReference type="InterPro" id="IPR004220">
    <property type="entry name" value="5-COMe_2-OHmuconate_Isoase"/>
</dbReference>
<gene>
    <name evidence="1" type="ORF">RPMA_22795</name>
</gene>
<evidence type="ECO:0000313" key="1">
    <source>
        <dbReference type="EMBL" id="QUS41355.1"/>
    </source>
</evidence>
<accession>A0ABX8AGA7</accession>
<evidence type="ECO:0000313" key="2">
    <source>
        <dbReference type="Proteomes" id="UP000682843"/>
    </source>
</evidence>